<dbReference type="Pfam" id="PF00700">
    <property type="entry name" value="Flagellin_C"/>
    <property type="match status" value="1"/>
</dbReference>
<dbReference type="EMBL" id="QOKZ01000003">
    <property type="protein sequence ID" value="RMC35533.1"/>
    <property type="molecule type" value="Genomic_DNA"/>
</dbReference>
<dbReference type="Gene3D" id="1.20.1330.10">
    <property type="entry name" value="f41 fragment of flagellin, N-terminal domain"/>
    <property type="match status" value="1"/>
</dbReference>
<dbReference type="SUPFAM" id="SSF64518">
    <property type="entry name" value="Phase 1 flagellin"/>
    <property type="match status" value="1"/>
</dbReference>
<evidence type="ECO:0000256" key="3">
    <source>
        <dbReference type="RuleBase" id="RU362073"/>
    </source>
</evidence>
<gene>
    <name evidence="6" type="ORF">C9E81_09915</name>
</gene>
<keyword evidence="3" id="KW-0964">Secreted</keyword>
<name>A0A3M0MEK5_9RHOB</name>
<evidence type="ECO:0000313" key="6">
    <source>
        <dbReference type="EMBL" id="RMC35533.1"/>
    </source>
</evidence>
<dbReference type="RefSeq" id="WP_122112155.1">
    <property type="nucleotide sequence ID" value="NZ_QOKZ01000003.1"/>
</dbReference>
<comment type="subcellular location">
    <subcellularLocation>
        <location evidence="3">Secreted</location>
    </subcellularLocation>
    <subcellularLocation>
        <location evidence="3">Bacterial flagellum</location>
    </subcellularLocation>
</comment>
<evidence type="ECO:0000259" key="5">
    <source>
        <dbReference type="Pfam" id="PF00700"/>
    </source>
</evidence>
<reference evidence="6 7" key="1">
    <citation type="submission" date="2018-07" db="EMBL/GenBank/DDBJ databases">
        <authorList>
            <person name="Zhang Y."/>
            <person name="Wang L."/>
            <person name="Ma S."/>
        </authorList>
    </citation>
    <scope>NUCLEOTIDE SEQUENCE [LARGE SCALE GENOMIC DNA]</scope>
    <source>
        <strain evidence="6 7">4-2</strain>
    </source>
</reference>
<dbReference type="Pfam" id="PF00669">
    <property type="entry name" value="Flagellin_N"/>
    <property type="match status" value="1"/>
</dbReference>
<dbReference type="GO" id="GO:0005198">
    <property type="term" value="F:structural molecule activity"/>
    <property type="evidence" value="ECO:0007669"/>
    <property type="project" value="UniProtKB-UniRule"/>
</dbReference>
<evidence type="ECO:0000256" key="2">
    <source>
        <dbReference type="ARBA" id="ARBA00023143"/>
    </source>
</evidence>
<feature type="domain" description="Flagellin C-terminal" evidence="5">
    <location>
        <begin position="343"/>
        <end position="420"/>
    </location>
</feature>
<dbReference type="GO" id="GO:0005576">
    <property type="term" value="C:extracellular region"/>
    <property type="evidence" value="ECO:0007669"/>
    <property type="project" value="UniProtKB-SubCell"/>
</dbReference>
<evidence type="ECO:0000256" key="1">
    <source>
        <dbReference type="ARBA" id="ARBA00005709"/>
    </source>
</evidence>
<dbReference type="InterPro" id="IPR046358">
    <property type="entry name" value="Flagellin_C"/>
</dbReference>
<keyword evidence="2 3" id="KW-0975">Bacterial flagellum</keyword>
<accession>A0A3M0MEK5</accession>
<dbReference type="PANTHER" id="PTHR42792">
    <property type="entry name" value="FLAGELLIN"/>
    <property type="match status" value="1"/>
</dbReference>
<dbReference type="InterPro" id="IPR001492">
    <property type="entry name" value="Flagellin"/>
</dbReference>
<organism evidence="6 7">
    <name type="scientific">Paracoccus alkanivorans</name>
    <dbReference type="NCBI Taxonomy" id="2116655"/>
    <lineage>
        <taxon>Bacteria</taxon>
        <taxon>Pseudomonadati</taxon>
        <taxon>Pseudomonadota</taxon>
        <taxon>Alphaproteobacteria</taxon>
        <taxon>Rhodobacterales</taxon>
        <taxon>Paracoccaceae</taxon>
        <taxon>Paracoccus</taxon>
    </lineage>
</organism>
<comment type="function">
    <text evidence="3">Flagellin is the subunit protein which polymerizes to form the filaments of bacterial flagella.</text>
</comment>
<dbReference type="AlphaFoldDB" id="A0A3M0MEK5"/>
<evidence type="ECO:0000259" key="4">
    <source>
        <dbReference type="Pfam" id="PF00669"/>
    </source>
</evidence>
<protein>
    <recommendedName>
        <fullName evidence="3">Flagellin</fullName>
    </recommendedName>
</protein>
<proteinExistence type="inferred from homology"/>
<evidence type="ECO:0000313" key="7">
    <source>
        <dbReference type="Proteomes" id="UP000273516"/>
    </source>
</evidence>
<feature type="domain" description="Flagellin N-terminal" evidence="4">
    <location>
        <begin position="4"/>
        <end position="136"/>
    </location>
</feature>
<comment type="similarity">
    <text evidence="1 3">Belongs to the bacterial flagellin family.</text>
</comment>
<dbReference type="OrthoDB" id="8328560at2"/>
<keyword evidence="7" id="KW-1185">Reference proteome</keyword>
<dbReference type="PANTHER" id="PTHR42792:SF2">
    <property type="entry name" value="FLAGELLIN"/>
    <property type="match status" value="1"/>
</dbReference>
<sequence length="421" mass="45052">MTSILTNNGAIIALQTLKMTNKYLAKTQNEISTGKKINTAADGSAVWSVAKTMESDRDMFKVIGDGLNVATEVVSTARANAKEIVDDLDKIKQRLGASFNPDQDAKTNWNEIKELVDGIKGKINNAQISGVNLLKKDGIGAGKNTYTVLASLDRSYGKVTTEQTVINVESADLSEKVLKLLESWKAIETSDAARALISGEVPNVPKYVKADFDKEVAVYNHADTTDETKAAIEAKYTIGNVKGKDILGKTFTDADGFKAEYTSDKTGIASGAPVDFDTYASEQAIYATATTTAERKAELEAKYTVGDVKGADVLGTKIEKRADYEAEYAGDALISKSIESLHAVAKEAVAYLGAKQARIQSQTESVGRLADSLTTAIGAMVDADLEEASARLQALQTQQQLGIQALSIANQAPQSVLSLFR</sequence>
<comment type="caution">
    <text evidence="6">The sequence shown here is derived from an EMBL/GenBank/DDBJ whole genome shotgun (WGS) entry which is preliminary data.</text>
</comment>
<dbReference type="Proteomes" id="UP000273516">
    <property type="component" value="Unassembled WGS sequence"/>
</dbReference>
<dbReference type="GO" id="GO:0009288">
    <property type="term" value="C:bacterial-type flagellum"/>
    <property type="evidence" value="ECO:0007669"/>
    <property type="project" value="UniProtKB-SubCell"/>
</dbReference>
<dbReference type="InterPro" id="IPR001029">
    <property type="entry name" value="Flagellin_N"/>
</dbReference>